<keyword evidence="2" id="KW-0001">2Fe-2S</keyword>
<dbReference type="PROSITE" id="PS51085">
    <property type="entry name" value="2FE2S_FER_2"/>
    <property type="match status" value="1"/>
</dbReference>
<dbReference type="InterPro" id="IPR017938">
    <property type="entry name" value="Riboflavin_synthase-like_b-brl"/>
</dbReference>
<evidence type="ECO:0000259" key="7">
    <source>
        <dbReference type="PROSITE" id="PS51085"/>
    </source>
</evidence>
<dbReference type="InterPro" id="IPR039261">
    <property type="entry name" value="FNR_nucleotide-bd"/>
</dbReference>
<accession>A0A9X3EEW7</accession>
<evidence type="ECO:0000256" key="4">
    <source>
        <dbReference type="ARBA" id="ARBA00023002"/>
    </source>
</evidence>
<evidence type="ECO:0000313" key="10">
    <source>
        <dbReference type="Proteomes" id="UP001150830"/>
    </source>
</evidence>
<dbReference type="InterPro" id="IPR001041">
    <property type="entry name" value="2Fe-2S_ferredoxin-type"/>
</dbReference>
<gene>
    <name evidence="9" type="ORF">OUO13_13890</name>
</gene>
<dbReference type="PROSITE" id="PS00197">
    <property type="entry name" value="2FE2S_FER_1"/>
    <property type="match status" value="1"/>
</dbReference>
<dbReference type="InterPro" id="IPR036010">
    <property type="entry name" value="2Fe-2S_ferredoxin-like_sf"/>
</dbReference>
<sequence length="314" mass="34167">MQHLVIIRKHNVARDIVELEMGREDGQPLAGFEAGAHIDLHLPSGTVRQYSLTNPGAEPLLYRVAVLKDPNSRGGSREVHEVLQEGQCLPVSAPRNLFPLHEGPQHSLLLAGGIGITPILAMARQLLQQGRSFSLHYACRSRDRAAFLEELQQGDLAPFCHVWIDDEGQRLELDSVLVDSPVDSHLYVCGPSGFIEAVLGAARAQVWAEDRLHREFFAAPVVETAGDTPFELQLNSGQLIQVAADQTALEALLAAGVNVPSSCEQGICGACLTNVVDGQPDHRDQYLTSAEQASNRLFTPCCSRSFSARLVIDL</sequence>
<evidence type="ECO:0000256" key="2">
    <source>
        <dbReference type="ARBA" id="ARBA00022714"/>
    </source>
</evidence>
<comment type="caution">
    <text evidence="9">The sequence shown here is derived from an EMBL/GenBank/DDBJ whole genome shotgun (WGS) entry which is preliminary data.</text>
</comment>
<dbReference type="Pfam" id="PF00111">
    <property type="entry name" value="Fer2"/>
    <property type="match status" value="1"/>
</dbReference>
<dbReference type="InterPro" id="IPR001433">
    <property type="entry name" value="OxRdtase_FAD/NAD-bd"/>
</dbReference>
<dbReference type="InterPro" id="IPR017927">
    <property type="entry name" value="FAD-bd_FR_type"/>
</dbReference>
<dbReference type="InterPro" id="IPR006058">
    <property type="entry name" value="2Fe2S_fd_BS"/>
</dbReference>
<evidence type="ECO:0000256" key="1">
    <source>
        <dbReference type="ARBA" id="ARBA00022630"/>
    </source>
</evidence>
<keyword evidence="10" id="KW-1185">Reference proteome</keyword>
<dbReference type="PRINTS" id="PR00409">
    <property type="entry name" value="PHDIOXRDTASE"/>
</dbReference>
<protein>
    <submittedName>
        <fullName evidence="9">PDR/VanB family oxidoreductase</fullName>
    </submittedName>
</protein>
<evidence type="ECO:0000259" key="8">
    <source>
        <dbReference type="PROSITE" id="PS51384"/>
    </source>
</evidence>
<dbReference type="PANTHER" id="PTHR47354">
    <property type="entry name" value="NADH OXIDOREDUCTASE HCR"/>
    <property type="match status" value="1"/>
</dbReference>
<dbReference type="Gene3D" id="3.10.20.30">
    <property type="match status" value="1"/>
</dbReference>
<dbReference type="PROSITE" id="PS51384">
    <property type="entry name" value="FAD_FR"/>
    <property type="match status" value="1"/>
</dbReference>
<dbReference type="GO" id="GO:0016491">
    <property type="term" value="F:oxidoreductase activity"/>
    <property type="evidence" value="ECO:0007669"/>
    <property type="project" value="UniProtKB-KW"/>
</dbReference>
<feature type="domain" description="FAD-binding FR-type" evidence="8">
    <location>
        <begin position="1"/>
        <end position="101"/>
    </location>
</feature>
<dbReference type="PANTHER" id="PTHR47354:SF1">
    <property type="entry name" value="CARNITINE MONOOXYGENASE REDUCTASE SUBUNIT"/>
    <property type="match status" value="1"/>
</dbReference>
<evidence type="ECO:0000256" key="5">
    <source>
        <dbReference type="ARBA" id="ARBA00023004"/>
    </source>
</evidence>
<dbReference type="CDD" id="cd06185">
    <property type="entry name" value="PDR_like"/>
    <property type="match status" value="1"/>
</dbReference>
<keyword evidence="6" id="KW-0411">Iron-sulfur</keyword>
<dbReference type="InterPro" id="IPR012675">
    <property type="entry name" value="Beta-grasp_dom_sf"/>
</dbReference>
<dbReference type="Pfam" id="PF00175">
    <property type="entry name" value="NAD_binding_1"/>
    <property type="match status" value="1"/>
</dbReference>
<keyword evidence="4" id="KW-0560">Oxidoreductase</keyword>
<organism evidence="9 10">
    <name type="scientific">Parathalassolituus penaei</name>
    <dbReference type="NCBI Taxonomy" id="2997323"/>
    <lineage>
        <taxon>Bacteria</taxon>
        <taxon>Pseudomonadati</taxon>
        <taxon>Pseudomonadota</taxon>
        <taxon>Gammaproteobacteria</taxon>
        <taxon>Oceanospirillales</taxon>
        <taxon>Oceanospirillaceae</taxon>
        <taxon>Parathalassolituus</taxon>
    </lineage>
</organism>
<dbReference type="AlphaFoldDB" id="A0A9X3EEW7"/>
<evidence type="ECO:0000256" key="6">
    <source>
        <dbReference type="ARBA" id="ARBA00023014"/>
    </source>
</evidence>
<dbReference type="InterPro" id="IPR050415">
    <property type="entry name" value="MRET"/>
</dbReference>
<dbReference type="RefSeq" id="WP_283174490.1">
    <property type="nucleotide sequence ID" value="NZ_JAPNOA010000039.1"/>
</dbReference>
<evidence type="ECO:0000256" key="3">
    <source>
        <dbReference type="ARBA" id="ARBA00022723"/>
    </source>
</evidence>
<reference evidence="9" key="1">
    <citation type="submission" date="2022-11" db="EMBL/GenBank/DDBJ databases">
        <title>Parathalassolutuus dongxingensis gen. nov., sp. nov., a novel member of family Oceanospirillaceae isolated from a coastal shrimp pond in Guangxi, China.</title>
        <authorList>
            <person name="Chen H."/>
        </authorList>
    </citation>
    <scope>NUCLEOTIDE SEQUENCE</scope>
    <source>
        <strain evidence="9">G-43</strain>
    </source>
</reference>
<evidence type="ECO:0000313" key="9">
    <source>
        <dbReference type="EMBL" id="MCY0966282.1"/>
    </source>
</evidence>
<dbReference type="SUPFAM" id="SSF54292">
    <property type="entry name" value="2Fe-2S ferredoxin-like"/>
    <property type="match status" value="1"/>
</dbReference>
<keyword evidence="1" id="KW-0285">Flavoprotein</keyword>
<dbReference type="Gene3D" id="2.40.30.10">
    <property type="entry name" value="Translation factors"/>
    <property type="match status" value="1"/>
</dbReference>
<dbReference type="GO" id="GO:0051537">
    <property type="term" value="F:2 iron, 2 sulfur cluster binding"/>
    <property type="evidence" value="ECO:0007669"/>
    <property type="project" value="UniProtKB-KW"/>
</dbReference>
<dbReference type="SUPFAM" id="SSF52343">
    <property type="entry name" value="Ferredoxin reductase-like, C-terminal NADP-linked domain"/>
    <property type="match status" value="1"/>
</dbReference>
<feature type="domain" description="2Fe-2S ferredoxin-type" evidence="7">
    <location>
        <begin position="228"/>
        <end position="314"/>
    </location>
</feature>
<keyword evidence="5" id="KW-0408">Iron</keyword>
<dbReference type="Gene3D" id="3.40.50.80">
    <property type="entry name" value="Nucleotide-binding domain of ferredoxin-NADP reductase (FNR) module"/>
    <property type="match status" value="1"/>
</dbReference>
<dbReference type="CDD" id="cd00207">
    <property type="entry name" value="fer2"/>
    <property type="match status" value="1"/>
</dbReference>
<dbReference type="GO" id="GO:0046872">
    <property type="term" value="F:metal ion binding"/>
    <property type="evidence" value="ECO:0007669"/>
    <property type="project" value="UniProtKB-KW"/>
</dbReference>
<proteinExistence type="predicted"/>
<dbReference type="Proteomes" id="UP001150830">
    <property type="component" value="Unassembled WGS sequence"/>
</dbReference>
<name>A0A9X3EEW7_9GAMM</name>
<keyword evidence="3" id="KW-0479">Metal-binding</keyword>
<dbReference type="SUPFAM" id="SSF63380">
    <property type="entry name" value="Riboflavin synthase domain-like"/>
    <property type="match status" value="1"/>
</dbReference>
<dbReference type="EMBL" id="JAPNOA010000039">
    <property type="protein sequence ID" value="MCY0966282.1"/>
    <property type="molecule type" value="Genomic_DNA"/>
</dbReference>